<feature type="compositionally biased region" description="Low complexity" evidence="1">
    <location>
        <begin position="26"/>
        <end position="57"/>
    </location>
</feature>
<gene>
    <name evidence="3" type="ORF">KZJ38_32815</name>
</gene>
<evidence type="ECO:0008006" key="5">
    <source>
        <dbReference type="Google" id="ProtNLM"/>
    </source>
</evidence>
<accession>A0ABX8URY9</accession>
<organism evidence="3 4">
    <name type="scientific">Paraburkholderia edwinii</name>
    <dbReference type="NCBI Taxonomy" id="2861782"/>
    <lineage>
        <taxon>Bacteria</taxon>
        <taxon>Pseudomonadati</taxon>
        <taxon>Pseudomonadota</taxon>
        <taxon>Betaproteobacteria</taxon>
        <taxon>Burkholderiales</taxon>
        <taxon>Burkholderiaceae</taxon>
        <taxon>Paraburkholderia</taxon>
    </lineage>
</organism>
<evidence type="ECO:0000256" key="2">
    <source>
        <dbReference type="SAM" id="SignalP"/>
    </source>
</evidence>
<keyword evidence="4" id="KW-1185">Reference proteome</keyword>
<feature type="signal peptide" evidence="2">
    <location>
        <begin position="1"/>
        <end position="26"/>
    </location>
</feature>
<sequence>MLRASIRPHILAILITGALISACSNGSDSTAAQTGASGSADAASSGDTNTAAANGNGNNNGGDGTPTGLAPAPWAMSAPQPASDGLRPPVIHTVD</sequence>
<dbReference type="EMBL" id="CP080096">
    <property type="protein sequence ID" value="QYD71762.1"/>
    <property type="molecule type" value="Genomic_DNA"/>
</dbReference>
<evidence type="ECO:0000313" key="4">
    <source>
        <dbReference type="Proteomes" id="UP000826462"/>
    </source>
</evidence>
<dbReference type="RefSeq" id="WP_219801191.1">
    <property type="nucleotide sequence ID" value="NZ_CP080096.1"/>
</dbReference>
<proteinExistence type="predicted"/>
<evidence type="ECO:0000256" key="1">
    <source>
        <dbReference type="SAM" id="MobiDB-lite"/>
    </source>
</evidence>
<protein>
    <recommendedName>
        <fullName evidence="5">Lipoprotein</fullName>
    </recommendedName>
</protein>
<dbReference type="PROSITE" id="PS51257">
    <property type="entry name" value="PROKAR_LIPOPROTEIN"/>
    <property type="match status" value="1"/>
</dbReference>
<name>A0ABX8URY9_9BURK</name>
<reference evidence="3 4" key="1">
    <citation type="submission" date="2021-07" db="EMBL/GenBank/DDBJ databases">
        <title>Paraburkholderia edwinii protects Aspergillus sp. from phenazines by acting as a toxin sponge.</title>
        <authorList>
            <person name="Dahlstrom K.M."/>
            <person name="Newman D.K."/>
        </authorList>
    </citation>
    <scope>NUCLEOTIDE SEQUENCE [LARGE SCALE GENOMIC DNA]</scope>
    <source>
        <strain evidence="3 4">Pe01</strain>
    </source>
</reference>
<keyword evidence="2" id="KW-0732">Signal</keyword>
<dbReference type="Proteomes" id="UP000826462">
    <property type="component" value="Chromosome 2"/>
</dbReference>
<feature type="region of interest" description="Disordered" evidence="1">
    <location>
        <begin position="25"/>
        <end position="95"/>
    </location>
</feature>
<evidence type="ECO:0000313" key="3">
    <source>
        <dbReference type="EMBL" id="QYD71762.1"/>
    </source>
</evidence>
<feature type="chain" id="PRO_5046602498" description="Lipoprotein" evidence="2">
    <location>
        <begin position="27"/>
        <end position="95"/>
    </location>
</feature>